<comment type="caution">
    <text evidence="5">The sequence shown here is derived from an EMBL/GenBank/DDBJ whole genome shotgun (WGS) entry which is preliminary data.</text>
</comment>
<protein>
    <recommendedName>
        <fullName evidence="7">Acetyltransferase (Isoleucine patch superfamily)</fullName>
    </recommendedName>
</protein>
<evidence type="ECO:0000256" key="4">
    <source>
        <dbReference type="ARBA" id="ARBA00023315"/>
    </source>
</evidence>
<evidence type="ECO:0000256" key="1">
    <source>
        <dbReference type="ARBA" id="ARBA00007274"/>
    </source>
</evidence>
<dbReference type="InterPro" id="IPR050179">
    <property type="entry name" value="Trans_hexapeptide_repeat"/>
</dbReference>
<keyword evidence="2" id="KW-0808">Transferase</keyword>
<dbReference type="STRING" id="1836467.BTR34_14815"/>
<organism evidence="5 6">
    <name type="scientific">Maribacter hydrothermalis</name>
    <dbReference type="NCBI Taxonomy" id="1836467"/>
    <lineage>
        <taxon>Bacteria</taxon>
        <taxon>Pseudomonadati</taxon>
        <taxon>Bacteroidota</taxon>
        <taxon>Flavobacteriia</taxon>
        <taxon>Flavobacteriales</taxon>
        <taxon>Flavobacteriaceae</taxon>
        <taxon>Maribacter</taxon>
    </lineage>
</organism>
<evidence type="ECO:0000313" key="5">
    <source>
        <dbReference type="EMBL" id="OBR41405.1"/>
    </source>
</evidence>
<sequence length="229" mass="25945">MKKWSFLYLLSIKKEKNLKFGKGITITKSTKIEGTNTIGDNCRIYSSHIGFGSYISENSTFIDSYIGKFCSIGPNVNCIFGNHPTSKFISTHPSFFSTRKQVNLTFVSKDLFHEFSKQKHPEKKYSINIGNDVWLGANVTLLDGITIGDGAIIAANSLVNKDIAPYSIVGGIPAKIIKMRFENEDVDYLLNLKWWNKSIEWITKHAAYFDDISKLKTKLRSEKIEKTNL</sequence>
<dbReference type="Proteomes" id="UP000092164">
    <property type="component" value="Unassembled WGS sequence"/>
</dbReference>
<dbReference type="InterPro" id="IPR001451">
    <property type="entry name" value="Hexapep"/>
</dbReference>
<keyword evidence="4" id="KW-0012">Acyltransferase</keyword>
<accession>A0A1B7ZDL5</accession>
<dbReference type="KEGG" id="mart:BTR34_14815"/>
<dbReference type="SUPFAM" id="SSF51161">
    <property type="entry name" value="Trimeric LpxA-like enzymes"/>
    <property type="match status" value="1"/>
</dbReference>
<proteinExistence type="inferred from homology"/>
<gene>
    <name evidence="5" type="ORF">A9200_13280</name>
</gene>
<comment type="similarity">
    <text evidence="1">Belongs to the transferase hexapeptide repeat family.</text>
</comment>
<dbReference type="PANTHER" id="PTHR43300">
    <property type="entry name" value="ACETYLTRANSFERASE"/>
    <property type="match status" value="1"/>
</dbReference>
<keyword evidence="6" id="KW-1185">Reference proteome</keyword>
<reference evidence="6" key="1">
    <citation type="submission" date="2016-06" db="EMBL/GenBank/DDBJ databases">
        <authorList>
            <person name="Zhan P."/>
        </authorList>
    </citation>
    <scope>NUCLEOTIDE SEQUENCE [LARGE SCALE GENOMIC DNA]</scope>
    <source>
        <strain evidence="6">T28</strain>
    </source>
</reference>
<name>A0A1B7ZDL5_9FLAO</name>
<evidence type="ECO:0000256" key="2">
    <source>
        <dbReference type="ARBA" id="ARBA00022679"/>
    </source>
</evidence>
<dbReference type="GO" id="GO:0016746">
    <property type="term" value="F:acyltransferase activity"/>
    <property type="evidence" value="ECO:0007669"/>
    <property type="project" value="UniProtKB-KW"/>
</dbReference>
<dbReference type="InterPro" id="IPR018357">
    <property type="entry name" value="Hexapep_transf_CS"/>
</dbReference>
<dbReference type="AlphaFoldDB" id="A0A1B7ZDL5"/>
<keyword evidence="3" id="KW-0677">Repeat</keyword>
<evidence type="ECO:0000256" key="3">
    <source>
        <dbReference type="ARBA" id="ARBA00022737"/>
    </source>
</evidence>
<evidence type="ECO:0008006" key="7">
    <source>
        <dbReference type="Google" id="ProtNLM"/>
    </source>
</evidence>
<dbReference type="PANTHER" id="PTHR43300:SF11">
    <property type="entry name" value="ACETYLTRANSFERASE RV3034C-RELATED"/>
    <property type="match status" value="1"/>
</dbReference>
<evidence type="ECO:0000313" key="6">
    <source>
        <dbReference type="Proteomes" id="UP000092164"/>
    </source>
</evidence>
<dbReference type="CDD" id="cd03349">
    <property type="entry name" value="LbH_XAT"/>
    <property type="match status" value="1"/>
</dbReference>
<dbReference type="OrthoDB" id="9814490at2"/>
<dbReference type="InterPro" id="IPR011004">
    <property type="entry name" value="Trimer_LpxA-like_sf"/>
</dbReference>
<dbReference type="PROSITE" id="PS00101">
    <property type="entry name" value="HEXAPEP_TRANSFERASES"/>
    <property type="match status" value="1"/>
</dbReference>
<dbReference type="Gene3D" id="2.160.10.10">
    <property type="entry name" value="Hexapeptide repeat proteins"/>
    <property type="match status" value="1"/>
</dbReference>
<dbReference type="Pfam" id="PF00132">
    <property type="entry name" value="Hexapep"/>
    <property type="match status" value="1"/>
</dbReference>
<dbReference type="EMBL" id="LZFP01000003">
    <property type="protein sequence ID" value="OBR41405.1"/>
    <property type="molecule type" value="Genomic_DNA"/>
</dbReference>